<feature type="compositionally biased region" description="Basic and acidic residues" evidence="11">
    <location>
        <begin position="756"/>
        <end position="767"/>
    </location>
</feature>
<protein>
    <recommendedName>
        <fullName evidence="2">acetyl-CoA carboxytransferase</fullName>
        <ecNumber evidence="2">2.1.3.15</ecNumber>
    </recommendedName>
</protein>
<dbReference type="PROSITE" id="PS50989">
    <property type="entry name" value="COA_CT_CTER"/>
    <property type="match status" value="1"/>
</dbReference>
<dbReference type="EMBL" id="CAUOFW020000225">
    <property type="protein sequence ID" value="CAK9133915.1"/>
    <property type="molecule type" value="Genomic_DNA"/>
</dbReference>
<keyword evidence="9" id="KW-0275">Fatty acid biosynthesis</keyword>
<proteinExistence type="inferred from homology"/>
<keyword evidence="4" id="KW-0808">Transferase</keyword>
<evidence type="ECO:0000313" key="14">
    <source>
        <dbReference type="EMBL" id="CAK9133917.1"/>
    </source>
</evidence>
<evidence type="ECO:0000313" key="15">
    <source>
        <dbReference type="Proteomes" id="UP001642360"/>
    </source>
</evidence>
<evidence type="ECO:0000256" key="6">
    <source>
        <dbReference type="ARBA" id="ARBA00022832"/>
    </source>
</evidence>
<accession>A0ABC8QN37</accession>
<evidence type="ECO:0000256" key="2">
    <source>
        <dbReference type="ARBA" id="ARBA00011883"/>
    </source>
</evidence>
<sequence>MASISHSPATFTGNLACGTSASDLLQSSSNGVSGLPLRALGRARLGAKRRDLRVCAKLRKVKKHEYPWPNDADPNVKGGVLSHLSHFKPLKEKPKPVTLDFEKPLMDLQRKIIDVQKMANETGLDFSDQIISLETKYQQALKDLYTHLIPIQRVNIARHPNRPTFLDHVFNITEKFVELHGDRAGYDDPAVVTGIGTINGKRYMFMGHQKGRNTKENIQRNFGMPTPHGYRKALRMMYYADHHGFPIVTFIDTPGAYADLKSEELGQGEAIAHNLRTMFGLKVPVISIVMGEGGSGGALAIGCANKLLMLENAVFYVASPEACAAILWKSAKASPKAAEKLKITAGELCKLQIADGIIPEPLGGAHADPYWTSQQIKTTIIETMDELEKMDTRELLKHRMLKFRKIGGFQEGIPIDPKKKVSMKKKENPIVQPGKTSNLELEGEVEKLKQQILKARESSGGPPKLGLDEMVDKLKREVDHEYSEAAKAMGLKDKITVLREEFAKAKNSEDQLMHLAVKVKIDKLMAEFSQSLSTAPNYASLRHKLGMLKEISEAKNFQEMDNKADSMKQEINKRFKQVIDQPHVKQKIEALKAEIENSGVSAVEDLDQGLKEKIVQLKEDIELEFADVLKSFGLHVYPPSLLDVKAKVGQFNEEIKMIMEDVINSSDLKNKIELLKMEAAKAGKTPDSESKGKIQALEQQIKQTLSEVMNSSVLKDRHDKLKGEISDALEFSGRSNGSLIKENHNDGNSTYGGSKVETKLEASRSFV</sequence>
<evidence type="ECO:0000259" key="12">
    <source>
        <dbReference type="PROSITE" id="PS50989"/>
    </source>
</evidence>
<reference evidence="13 15" key="1">
    <citation type="submission" date="2024-02" db="EMBL/GenBank/DDBJ databases">
        <authorList>
            <person name="Vignale AGUSTIN F."/>
            <person name="Sosa J E."/>
            <person name="Modenutti C."/>
        </authorList>
    </citation>
    <scope>NUCLEOTIDE SEQUENCE [LARGE SCALE GENOMIC DNA]</scope>
</reference>
<keyword evidence="6" id="KW-0276">Fatty acid metabolism</keyword>
<dbReference type="PRINTS" id="PR01069">
    <property type="entry name" value="ACCCTRFRASEA"/>
</dbReference>
<evidence type="ECO:0000256" key="9">
    <source>
        <dbReference type="ARBA" id="ARBA00023160"/>
    </source>
</evidence>
<dbReference type="PANTHER" id="PTHR42853:SF3">
    <property type="entry name" value="ACETYL-COENZYME A CARBOXYLASE CARBOXYL TRANSFERASE SUBUNIT ALPHA, CHLOROPLASTIC"/>
    <property type="match status" value="1"/>
</dbReference>
<dbReference type="GO" id="GO:0005524">
    <property type="term" value="F:ATP binding"/>
    <property type="evidence" value="ECO:0007669"/>
    <property type="project" value="UniProtKB-KW"/>
</dbReference>
<dbReference type="Pfam" id="PF03255">
    <property type="entry name" value="ACCA"/>
    <property type="match status" value="1"/>
</dbReference>
<feature type="domain" description="CoA carboxyltransferase C-terminal" evidence="12">
    <location>
        <begin position="132"/>
        <end position="386"/>
    </location>
</feature>
<dbReference type="EMBL" id="CAUOFW020000225">
    <property type="protein sequence ID" value="CAK9133917.1"/>
    <property type="molecule type" value="Genomic_DNA"/>
</dbReference>
<keyword evidence="15" id="KW-1185">Reference proteome</keyword>
<dbReference type="Proteomes" id="UP001642360">
    <property type="component" value="Unassembled WGS sequence"/>
</dbReference>
<dbReference type="AlphaFoldDB" id="A0ABC8QN37"/>
<evidence type="ECO:0000256" key="8">
    <source>
        <dbReference type="ARBA" id="ARBA00023098"/>
    </source>
</evidence>
<dbReference type="PANTHER" id="PTHR42853">
    <property type="entry name" value="ACETYL-COENZYME A CARBOXYLASE CARBOXYL TRANSFERASE SUBUNIT ALPHA"/>
    <property type="match status" value="1"/>
</dbReference>
<dbReference type="EC" id="2.1.3.15" evidence="2"/>
<comment type="caution">
    <text evidence="13">The sequence shown here is derived from an EMBL/GenBank/DDBJ whole genome shotgun (WGS) entry which is preliminary data.</text>
</comment>
<dbReference type="GO" id="GO:0006633">
    <property type="term" value="P:fatty acid biosynthetic process"/>
    <property type="evidence" value="ECO:0007669"/>
    <property type="project" value="UniProtKB-KW"/>
</dbReference>
<evidence type="ECO:0000256" key="7">
    <source>
        <dbReference type="ARBA" id="ARBA00022840"/>
    </source>
</evidence>
<dbReference type="InterPro" id="IPR011763">
    <property type="entry name" value="COA_CT_C"/>
</dbReference>
<gene>
    <name evidence="13" type="ORF">ILEXP_LOCUS842</name>
    <name evidence="14" type="ORF">ILEXP_LOCUS844</name>
</gene>
<dbReference type="NCBIfam" id="NF004344">
    <property type="entry name" value="PRK05724.1"/>
    <property type="match status" value="1"/>
</dbReference>
<dbReference type="NCBIfam" id="NF041504">
    <property type="entry name" value="AccA_sub"/>
    <property type="match status" value="1"/>
</dbReference>
<evidence type="ECO:0000256" key="11">
    <source>
        <dbReference type="SAM" id="MobiDB-lite"/>
    </source>
</evidence>
<dbReference type="SUPFAM" id="SSF52096">
    <property type="entry name" value="ClpP/crotonase"/>
    <property type="match status" value="1"/>
</dbReference>
<comment type="pathway">
    <text evidence="1">Lipid metabolism; malonyl-CoA biosynthesis; malonyl-CoA from acetyl-CoA: step 1/1.</text>
</comment>
<evidence type="ECO:0000313" key="13">
    <source>
        <dbReference type="EMBL" id="CAK9133915.1"/>
    </source>
</evidence>
<evidence type="ECO:0000256" key="3">
    <source>
        <dbReference type="ARBA" id="ARBA00022516"/>
    </source>
</evidence>
<feature type="region of interest" description="Disordered" evidence="11">
    <location>
        <begin position="736"/>
        <end position="767"/>
    </location>
</feature>
<organism evidence="13 15">
    <name type="scientific">Ilex paraguariensis</name>
    <name type="common">yerba mate</name>
    <dbReference type="NCBI Taxonomy" id="185542"/>
    <lineage>
        <taxon>Eukaryota</taxon>
        <taxon>Viridiplantae</taxon>
        <taxon>Streptophyta</taxon>
        <taxon>Embryophyta</taxon>
        <taxon>Tracheophyta</taxon>
        <taxon>Spermatophyta</taxon>
        <taxon>Magnoliopsida</taxon>
        <taxon>eudicotyledons</taxon>
        <taxon>Gunneridae</taxon>
        <taxon>Pentapetalae</taxon>
        <taxon>asterids</taxon>
        <taxon>campanulids</taxon>
        <taxon>Aquifoliales</taxon>
        <taxon>Aquifoliaceae</taxon>
        <taxon>Ilex</taxon>
    </lineage>
</organism>
<evidence type="ECO:0000256" key="5">
    <source>
        <dbReference type="ARBA" id="ARBA00022741"/>
    </source>
</evidence>
<dbReference type="Gene3D" id="3.90.226.10">
    <property type="entry name" value="2-enoyl-CoA Hydratase, Chain A, domain 1"/>
    <property type="match status" value="1"/>
</dbReference>
<keyword evidence="8" id="KW-0443">Lipid metabolism</keyword>
<dbReference type="HAMAP" id="MF_00823">
    <property type="entry name" value="AcetylCoA_CT_alpha"/>
    <property type="match status" value="1"/>
</dbReference>
<evidence type="ECO:0000256" key="4">
    <source>
        <dbReference type="ARBA" id="ARBA00022679"/>
    </source>
</evidence>
<dbReference type="NCBIfam" id="TIGR00513">
    <property type="entry name" value="accA"/>
    <property type="match status" value="1"/>
</dbReference>
<evidence type="ECO:0000256" key="10">
    <source>
        <dbReference type="ARBA" id="ARBA00049152"/>
    </source>
</evidence>
<dbReference type="InterPro" id="IPR029045">
    <property type="entry name" value="ClpP/crotonase-like_dom_sf"/>
</dbReference>
<name>A0ABC8QN37_9AQUA</name>
<dbReference type="GO" id="GO:0016740">
    <property type="term" value="F:transferase activity"/>
    <property type="evidence" value="ECO:0007669"/>
    <property type="project" value="UniProtKB-KW"/>
</dbReference>
<evidence type="ECO:0000256" key="1">
    <source>
        <dbReference type="ARBA" id="ARBA00004956"/>
    </source>
</evidence>
<comment type="catalytic activity">
    <reaction evidence="10">
        <text>N(6)-carboxybiotinyl-L-lysyl-[protein] + acetyl-CoA = N(6)-biotinyl-L-lysyl-[protein] + malonyl-CoA</text>
        <dbReference type="Rhea" id="RHEA:54728"/>
        <dbReference type="Rhea" id="RHEA-COMP:10505"/>
        <dbReference type="Rhea" id="RHEA-COMP:10506"/>
        <dbReference type="ChEBI" id="CHEBI:57288"/>
        <dbReference type="ChEBI" id="CHEBI:57384"/>
        <dbReference type="ChEBI" id="CHEBI:83144"/>
        <dbReference type="ChEBI" id="CHEBI:83145"/>
        <dbReference type="EC" id="2.1.3.15"/>
    </reaction>
</comment>
<keyword evidence="7" id="KW-0067">ATP-binding</keyword>
<keyword evidence="5" id="KW-0547">Nucleotide-binding</keyword>
<keyword evidence="3" id="KW-0444">Lipid biosynthesis</keyword>
<dbReference type="InterPro" id="IPR001095">
    <property type="entry name" value="Acetyl_CoA_COase_a_su"/>
</dbReference>